<evidence type="ECO:0000256" key="2">
    <source>
        <dbReference type="ARBA" id="ARBA00022598"/>
    </source>
</evidence>
<evidence type="ECO:0000256" key="1">
    <source>
        <dbReference type="ARBA" id="ARBA00012838"/>
    </source>
</evidence>
<keyword evidence="2 9" id="KW-0436">Ligase</keyword>
<evidence type="ECO:0000256" key="6">
    <source>
        <dbReference type="ARBA" id="ARBA00023146"/>
    </source>
</evidence>
<keyword evidence="12" id="KW-1185">Reference proteome</keyword>
<evidence type="ECO:0000259" key="10">
    <source>
        <dbReference type="Pfam" id="PF09334"/>
    </source>
</evidence>
<organism evidence="12 13">
    <name type="scientific">Parastrongyloides trichosuri</name>
    <name type="common">Possum-specific nematode worm</name>
    <dbReference type="NCBI Taxonomy" id="131310"/>
    <lineage>
        <taxon>Eukaryota</taxon>
        <taxon>Metazoa</taxon>
        <taxon>Ecdysozoa</taxon>
        <taxon>Nematoda</taxon>
        <taxon>Chromadorea</taxon>
        <taxon>Rhabditida</taxon>
        <taxon>Tylenchina</taxon>
        <taxon>Panagrolaimomorpha</taxon>
        <taxon>Strongyloidoidea</taxon>
        <taxon>Strongyloididae</taxon>
        <taxon>Parastrongyloides</taxon>
    </lineage>
</organism>
<dbReference type="Pfam" id="PF19303">
    <property type="entry name" value="Anticodon_3"/>
    <property type="match status" value="1"/>
</dbReference>
<dbReference type="CDD" id="cd00814">
    <property type="entry name" value="MetRS_core"/>
    <property type="match status" value="1"/>
</dbReference>
<evidence type="ECO:0000256" key="4">
    <source>
        <dbReference type="ARBA" id="ARBA00022840"/>
    </source>
</evidence>
<feature type="domain" description="Methionyl-tRNA synthetase anticodon-binding" evidence="11">
    <location>
        <begin position="408"/>
        <end position="501"/>
    </location>
</feature>
<accession>A0A0N4ZKR6</accession>
<feature type="domain" description="Methionyl/Leucyl tRNA synthetase" evidence="10">
    <location>
        <begin position="21"/>
        <end position="383"/>
    </location>
</feature>
<evidence type="ECO:0000259" key="11">
    <source>
        <dbReference type="Pfam" id="PF19303"/>
    </source>
</evidence>
<dbReference type="WBParaSite" id="PTRK_0000870000.1">
    <property type="protein sequence ID" value="PTRK_0000870000.1"/>
    <property type="gene ID" value="PTRK_0000870000"/>
</dbReference>
<evidence type="ECO:0000256" key="7">
    <source>
        <dbReference type="ARBA" id="ARBA00026124"/>
    </source>
</evidence>
<dbReference type="Gene3D" id="2.170.220.10">
    <property type="match status" value="1"/>
</dbReference>
<name>A0A0N4ZKR6_PARTI</name>
<dbReference type="PANTHER" id="PTHR43326">
    <property type="entry name" value="METHIONYL-TRNA SYNTHETASE"/>
    <property type="match status" value="1"/>
</dbReference>
<sequence length="538" mass="62968">MNRILQNQHFIRVIQCRSKTFVTTPIFYVNASPHIGHVYSTVIADAVVRYDKIKNPSSNVNDHILLTGTDEHGIKIQRASEIAKKPPQQFCDDISKNFKNVFDHFDIGYTHFGRTSKDYHKNYVQRMWKNLDEKGYIYKDKYSGYYSSVDEAFYQEKDIEEVKNQGKHILISKETKSEVQYVEEDNYMFKLSNFYPEVEKWIINNDVIRPKHYINQILKYMEMKEDLSISRDSKRMSWGIPVPNDSSQTIYVWLDALMNYISTVSYRNKSCNQWPPSWQIIGKDIMKFHAIYWPAFLLAADLELPQKIFIHGHWTVDNIKMSKSIGNIVDPYEMSGILTPDGLRYFLLKQGVPDCDNNFSKLKTINIINADMINNIGNLLTRSTGKNLNSDGMYFPKEYDTLNYSVLDNSKELIEDLKNICEKTQIHFDNLLFYKGLEEIMIVCKKANSFFQHAEPWKKERGHELSTILYVTYETLRVIGILLQPIIPKYTSNLLNQLGIEIDKRNLSDAIINVNNIRKEPLGKNLKHIMKRIDIVKR</sequence>
<evidence type="ECO:0000313" key="12">
    <source>
        <dbReference type="Proteomes" id="UP000038045"/>
    </source>
</evidence>
<evidence type="ECO:0000256" key="3">
    <source>
        <dbReference type="ARBA" id="ARBA00022741"/>
    </source>
</evidence>
<dbReference type="PANTHER" id="PTHR43326:SF1">
    <property type="entry name" value="METHIONINE--TRNA LIGASE, MITOCHONDRIAL"/>
    <property type="match status" value="1"/>
</dbReference>
<evidence type="ECO:0000256" key="8">
    <source>
        <dbReference type="ARBA" id="ARBA00030331"/>
    </source>
</evidence>
<dbReference type="InterPro" id="IPR023457">
    <property type="entry name" value="Met-tRNA_synth_2"/>
</dbReference>
<dbReference type="SUPFAM" id="SSF47323">
    <property type="entry name" value="Anticodon-binding domain of a subclass of class I aminoacyl-tRNA synthetases"/>
    <property type="match status" value="1"/>
</dbReference>
<dbReference type="STRING" id="131310.A0A0N4ZKR6"/>
<evidence type="ECO:0000313" key="13">
    <source>
        <dbReference type="WBParaSite" id="PTRK_0000870000.1"/>
    </source>
</evidence>
<dbReference type="GO" id="GO:0006431">
    <property type="term" value="P:methionyl-tRNA aminoacylation"/>
    <property type="evidence" value="ECO:0007669"/>
    <property type="project" value="InterPro"/>
</dbReference>
<protein>
    <recommendedName>
        <fullName evidence="7">Methionine--tRNA ligase, mitochondrial</fullName>
        <ecNumber evidence="1">6.1.1.10</ecNumber>
    </recommendedName>
    <alternativeName>
        <fullName evidence="8">Mitochondrial methionyl-tRNA synthetase</fullName>
    </alternativeName>
</protein>
<dbReference type="InterPro" id="IPR015413">
    <property type="entry name" value="Methionyl/Leucyl_tRNA_Synth"/>
</dbReference>
<evidence type="ECO:0000256" key="5">
    <source>
        <dbReference type="ARBA" id="ARBA00022917"/>
    </source>
</evidence>
<keyword evidence="3 9" id="KW-0547">Nucleotide-binding</keyword>
<dbReference type="Proteomes" id="UP000038045">
    <property type="component" value="Unplaced"/>
</dbReference>
<dbReference type="GO" id="GO:0005524">
    <property type="term" value="F:ATP binding"/>
    <property type="evidence" value="ECO:0007669"/>
    <property type="project" value="UniProtKB-KW"/>
</dbReference>
<dbReference type="InterPro" id="IPR033911">
    <property type="entry name" value="MetRS_core"/>
</dbReference>
<dbReference type="EC" id="6.1.1.10" evidence="1"/>
<dbReference type="InterPro" id="IPR014729">
    <property type="entry name" value="Rossmann-like_a/b/a_fold"/>
</dbReference>
<comment type="similarity">
    <text evidence="9">Belongs to the class-I aminoacyl-tRNA synthetase family.</text>
</comment>
<keyword evidence="5 9" id="KW-0648">Protein biosynthesis</keyword>
<reference evidence="13" key="1">
    <citation type="submission" date="2017-02" db="UniProtKB">
        <authorList>
            <consortium name="WormBaseParasite"/>
        </authorList>
    </citation>
    <scope>IDENTIFICATION</scope>
</reference>
<keyword evidence="6 9" id="KW-0030">Aminoacyl-tRNA synthetase</keyword>
<dbReference type="InterPro" id="IPR014758">
    <property type="entry name" value="Met-tRNA_synth"/>
</dbReference>
<dbReference type="GO" id="GO:0004825">
    <property type="term" value="F:methionine-tRNA ligase activity"/>
    <property type="evidence" value="ECO:0007669"/>
    <property type="project" value="UniProtKB-EC"/>
</dbReference>
<dbReference type="Gene3D" id="1.10.730.10">
    <property type="entry name" value="Isoleucyl-tRNA Synthetase, Domain 1"/>
    <property type="match status" value="1"/>
</dbReference>
<evidence type="ECO:0000256" key="9">
    <source>
        <dbReference type="RuleBase" id="RU363039"/>
    </source>
</evidence>
<dbReference type="InterPro" id="IPR009080">
    <property type="entry name" value="tRNAsynth_Ia_anticodon-bd"/>
</dbReference>
<dbReference type="AlphaFoldDB" id="A0A0N4ZKR6"/>
<dbReference type="PRINTS" id="PR01041">
    <property type="entry name" value="TRNASYNTHMET"/>
</dbReference>
<keyword evidence="4 9" id="KW-0067">ATP-binding</keyword>
<dbReference type="Gene3D" id="3.40.50.620">
    <property type="entry name" value="HUPs"/>
    <property type="match status" value="1"/>
</dbReference>
<dbReference type="NCBIfam" id="TIGR00398">
    <property type="entry name" value="metG"/>
    <property type="match status" value="1"/>
</dbReference>
<dbReference type="Pfam" id="PF09334">
    <property type="entry name" value="tRNA-synt_1g"/>
    <property type="match status" value="1"/>
</dbReference>
<proteinExistence type="inferred from homology"/>
<dbReference type="SUPFAM" id="SSF52374">
    <property type="entry name" value="Nucleotidylyl transferase"/>
    <property type="match status" value="1"/>
</dbReference>
<dbReference type="InterPro" id="IPR041872">
    <property type="entry name" value="Anticodon_Met"/>
</dbReference>